<protein>
    <submittedName>
        <fullName evidence="1">Uncharacterized protein</fullName>
    </submittedName>
</protein>
<reference evidence="1 2" key="1">
    <citation type="submission" date="2018-09" db="EMBL/GenBank/DDBJ databases">
        <title>Genomic investigation of the strawberry pathogen Phytophthora fragariae indicates pathogenicity is determined by transcriptional variation in three key races.</title>
        <authorList>
            <person name="Adams T.M."/>
            <person name="Armitage A.D."/>
            <person name="Sobczyk M.K."/>
            <person name="Bates H.J."/>
            <person name="Dunwell J.M."/>
            <person name="Nellist C.F."/>
            <person name="Harrison R.J."/>
        </authorList>
    </citation>
    <scope>NUCLEOTIDE SEQUENCE [LARGE SCALE GENOMIC DNA]</scope>
    <source>
        <strain evidence="1 2">NOV-77</strain>
    </source>
</reference>
<accession>A0A6G0RCB1</accession>
<sequence>MIGPALHAQVVRAFHIGETTLKNSLLDDGTKRNRRP</sequence>
<evidence type="ECO:0000313" key="2">
    <source>
        <dbReference type="Proteomes" id="UP000486351"/>
    </source>
</evidence>
<gene>
    <name evidence="1" type="ORF">PF008_g16074</name>
</gene>
<comment type="caution">
    <text evidence="1">The sequence shown here is derived from an EMBL/GenBank/DDBJ whole genome shotgun (WGS) entry which is preliminary data.</text>
</comment>
<dbReference type="AlphaFoldDB" id="A0A6G0RCB1"/>
<evidence type="ECO:0000313" key="1">
    <source>
        <dbReference type="EMBL" id="KAE9328871.1"/>
    </source>
</evidence>
<organism evidence="1 2">
    <name type="scientific">Phytophthora fragariae</name>
    <dbReference type="NCBI Taxonomy" id="53985"/>
    <lineage>
        <taxon>Eukaryota</taxon>
        <taxon>Sar</taxon>
        <taxon>Stramenopiles</taxon>
        <taxon>Oomycota</taxon>
        <taxon>Peronosporomycetes</taxon>
        <taxon>Peronosporales</taxon>
        <taxon>Peronosporaceae</taxon>
        <taxon>Phytophthora</taxon>
    </lineage>
</organism>
<name>A0A6G0RCB1_9STRA</name>
<proteinExistence type="predicted"/>
<dbReference type="Proteomes" id="UP000486351">
    <property type="component" value="Unassembled WGS sequence"/>
</dbReference>
<dbReference type="EMBL" id="QXFY01001083">
    <property type="protein sequence ID" value="KAE9328871.1"/>
    <property type="molecule type" value="Genomic_DNA"/>
</dbReference>